<dbReference type="SUPFAM" id="SSF48371">
    <property type="entry name" value="ARM repeat"/>
    <property type="match status" value="1"/>
</dbReference>
<gene>
    <name evidence="9" type="ORF">FFLO_05555</name>
</gene>
<dbReference type="Pfam" id="PF01602">
    <property type="entry name" value="Adaptin_N"/>
    <property type="match status" value="1"/>
</dbReference>
<proteinExistence type="inferred from homology"/>
<dbReference type="GO" id="GO:0012505">
    <property type="term" value="C:endomembrane system"/>
    <property type="evidence" value="ECO:0007669"/>
    <property type="project" value="UniProtKB-SubCell"/>
</dbReference>
<evidence type="ECO:0000256" key="5">
    <source>
        <dbReference type="ARBA" id="ARBA00023136"/>
    </source>
</evidence>
<feature type="region of interest" description="Disordered" evidence="7">
    <location>
        <begin position="188"/>
        <end position="215"/>
    </location>
</feature>
<name>A0A8K0JGL6_9TREE</name>
<organism evidence="9 10">
    <name type="scientific">Filobasidium floriforme</name>
    <dbReference type="NCBI Taxonomy" id="5210"/>
    <lineage>
        <taxon>Eukaryota</taxon>
        <taxon>Fungi</taxon>
        <taxon>Dikarya</taxon>
        <taxon>Basidiomycota</taxon>
        <taxon>Agaricomycotina</taxon>
        <taxon>Tremellomycetes</taxon>
        <taxon>Filobasidiales</taxon>
        <taxon>Filobasidiaceae</taxon>
        <taxon>Filobasidium</taxon>
    </lineage>
</organism>
<comment type="subcellular location">
    <subcellularLocation>
        <location evidence="1">Endomembrane system</location>
    </subcellularLocation>
</comment>
<dbReference type="Proteomes" id="UP000812966">
    <property type="component" value="Unassembled WGS sequence"/>
</dbReference>
<dbReference type="PIRSF" id="PIRSF002291">
    <property type="entry name" value="AP_complex_beta"/>
    <property type="match status" value="1"/>
</dbReference>
<evidence type="ECO:0000313" key="9">
    <source>
        <dbReference type="EMBL" id="KAG7529583.1"/>
    </source>
</evidence>
<feature type="region of interest" description="Disordered" evidence="7">
    <location>
        <begin position="696"/>
        <end position="716"/>
    </location>
</feature>
<dbReference type="EMBL" id="JABELV010000144">
    <property type="protein sequence ID" value="KAG7529583.1"/>
    <property type="molecule type" value="Genomic_DNA"/>
</dbReference>
<dbReference type="AlphaFoldDB" id="A0A8K0JGL6"/>
<dbReference type="Gene3D" id="1.25.10.10">
    <property type="entry name" value="Leucine-rich Repeat Variant"/>
    <property type="match status" value="1"/>
</dbReference>
<dbReference type="InterPro" id="IPR016342">
    <property type="entry name" value="AP_complex_bsu_1_2_4"/>
</dbReference>
<comment type="similarity">
    <text evidence="2 6">Belongs to the adaptor complexes large subunit family.</text>
</comment>
<evidence type="ECO:0000256" key="4">
    <source>
        <dbReference type="ARBA" id="ARBA00022927"/>
    </source>
</evidence>
<dbReference type="GO" id="GO:0016192">
    <property type="term" value="P:vesicle-mediated transport"/>
    <property type="evidence" value="ECO:0007669"/>
    <property type="project" value="InterPro"/>
</dbReference>
<feature type="region of interest" description="Disordered" evidence="7">
    <location>
        <begin position="739"/>
        <end position="767"/>
    </location>
</feature>
<dbReference type="FunFam" id="1.25.10.10:FF:000058">
    <property type="entry name" value="AP complex subunit beta"/>
    <property type="match status" value="1"/>
</dbReference>
<accession>A0A8K0JGL6</accession>
<dbReference type="GO" id="GO:0006886">
    <property type="term" value="P:intracellular protein transport"/>
    <property type="evidence" value="ECO:0007669"/>
    <property type="project" value="InterPro"/>
</dbReference>
<dbReference type="InterPro" id="IPR011989">
    <property type="entry name" value="ARM-like"/>
</dbReference>
<keyword evidence="10" id="KW-1185">Reference proteome</keyword>
<comment type="caution">
    <text evidence="9">The sequence shown here is derived from an EMBL/GenBank/DDBJ whole genome shotgun (WGS) entry which is preliminary data.</text>
</comment>
<evidence type="ECO:0000256" key="1">
    <source>
        <dbReference type="ARBA" id="ARBA00004308"/>
    </source>
</evidence>
<evidence type="ECO:0000256" key="6">
    <source>
        <dbReference type="PIRNR" id="PIRNR002291"/>
    </source>
</evidence>
<keyword evidence="3 6" id="KW-0813">Transport</keyword>
<dbReference type="InterPro" id="IPR026739">
    <property type="entry name" value="AP_beta"/>
</dbReference>
<evidence type="ECO:0000256" key="7">
    <source>
        <dbReference type="SAM" id="MobiDB-lite"/>
    </source>
</evidence>
<sequence length="767" mass="84128">MSRAPPRKGENFELRAELNSEYRDRRADAIKRVIANMTVGKDVSGLFPDVLKNMQTDDLEQKKLVYLYLMNYAKTQPELVILAVNTFVKDTADFNPLVRALAIRTMSTLKAEKILTYLGEPLNRCLKDDNPYVRKTAALCVAKAFELKPELCVEWGFVEMLRDLVGDGNPMVVANAVTALMDIHEAAQSMPPSRPGSPTADGESPPPSATRPSPTLFIIDPPTLSKLLLALNECSEWGRIALLNALARYKAQDDKESEHICERVMPQFQHANAAVVLGAVKVIMIHMRNVGRQELVTQLIRKMAPPLVTLVSSAPEVQWVALRNINLLLQKRPDILANEMRVFFCKYNDPPYVKVEKLDIMVRLADHRNVDTLLGELREYASEVDVDFVRKAVKAIGQTAIKIESAAGRCVQLLLDLIQTRVSYVVQEGVVVIKDIFRKYPHSYEGIIPVLCANLDDLDEPEAKASLIWIIGEYAEKIENADELLGIFLESFKEEPYAVQLQTVTAIVKLFLKKPDGSQAIVQRVLQAATKDCDNPDVRDKAYVYWRLLSTDPAAAKAVVLSVKPPISLPQTTVSATVLDELLGEISSLASVYHKPAATFIGRGRYGAEDMAKRRQDDLEDNIQEKALQTVAQGQKAENLLDFDMDEPAAMADTSISASAFANAPSGSQSASVQQALAKNPLDELMDLFATNTLTAPTTTPMATSSPSPFGMASSPASALSAASITPAPVKPDAFSGLDDFGFGAAPSKPAPKTMNSSQNDDLLGLF</sequence>
<evidence type="ECO:0000256" key="2">
    <source>
        <dbReference type="ARBA" id="ARBA00006613"/>
    </source>
</evidence>
<keyword evidence="4 6" id="KW-0653">Protein transport</keyword>
<dbReference type="InterPro" id="IPR002553">
    <property type="entry name" value="Clathrin/coatomer_adapt-like_N"/>
</dbReference>
<dbReference type="GO" id="GO:0030117">
    <property type="term" value="C:membrane coat"/>
    <property type="evidence" value="ECO:0007669"/>
    <property type="project" value="InterPro"/>
</dbReference>
<feature type="domain" description="Clathrin/coatomer adaptor adaptin-like N-terminal" evidence="8">
    <location>
        <begin position="8"/>
        <end position="552"/>
    </location>
</feature>
<reference evidence="9" key="1">
    <citation type="submission" date="2020-04" db="EMBL/GenBank/DDBJ databases">
        <title>Analysis of mating type loci in Filobasidium floriforme.</title>
        <authorList>
            <person name="Nowrousian M."/>
        </authorList>
    </citation>
    <scope>NUCLEOTIDE SEQUENCE</scope>
    <source>
        <strain evidence="9">CBS 6242</strain>
    </source>
</reference>
<dbReference type="GO" id="GO:0030276">
    <property type="term" value="F:clathrin binding"/>
    <property type="evidence" value="ECO:0007669"/>
    <property type="project" value="InterPro"/>
</dbReference>
<evidence type="ECO:0000259" key="8">
    <source>
        <dbReference type="Pfam" id="PF01602"/>
    </source>
</evidence>
<keyword evidence="5 6" id="KW-0472">Membrane</keyword>
<comment type="function">
    <text evidence="6">Adaptins are components of the adaptor complexes which link clathrin to receptors in coated vesicles. Clathrin-associated protein complexes are believed to interact with the cytoplasmic tails of membrane proteins, leading to their selection and concentration.</text>
</comment>
<dbReference type="PANTHER" id="PTHR11134">
    <property type="entry name" value="ADAPTOR COMPLEX SUBUNIT BETA FAMILY MEMBER"/>
    <property type="match status" value="1"/>
</dbReference>
<evidence type="ECO:0000313" key="10">
    <source>
        <dbReference type="Proteomes" id="UP000812966"/>
    </source>
</evidence>
<dbReference type="InterPro" id="IPR016024">
    <property type="entry name" value="ARM-type_fold"/>
</dbReference>
<evidence type="ECO:0000256" key="3">
    <source>
        <dbReference type="ARBA" id="ARBA00022448"/>
    </source>
</evidence>
<protein>
    <recommendedName>
        <fullName evidence="6">AP complex subunit beta</fullName>
    </recommendedName>
</protein>